<evidence type="ECO:0000256" key="1">
    <source>
        <dbReference type="SAM" id="Phobius"/>
    </source>
</evidence>
<sequence length="182" mass="21522">MYLHLGIKKRHAKRIGYSRDYCNYCEKPVIAELWRYRAWLGLFWIPILPLNKRQHWLCSKCNKQTDSRYTTGLVSKIVILLFSLIVTALLFDPEAQQYNDYIWWLRGLSIIINILCLVWLFKHKKLPSHQQRRAKLAPLKDAHCHFCQGPLYIGLETRCDACKLKVYRTVKDATKLSSKRPS</sequence>
<feature type="transmembrane region" description="Helical" evidence="1">
    <location>
        <begin position="103"/>
        <end position="121"/>
    </location>
</feature>
<keyword evidence="1" id="KW-1133">Transmembrane helix</keyword>
<keyword evidence="1" id="KW-0472">Membrane</keyword>
<gene>
    <name evidence="2" type="ORF">SNR37_003804</name>
</gene>
<reference evidence="3" key="1">
    <citation type="submission" date="2023-07" db="EMBL/GenBank/DDBJ databases">
        <title>Draft genome sequence of Agarivorans aestuarii strain ZMCS4, a CAZymes producing bacteria isolated from the marine brown algae Clodostephus spongiosus.</title>
        <authorList>
            <person name="Lorente B."/>
            <person name="Cabral C."/>
            <person name="Frias J."/>
            <person name="Faria J."/>
            <person name="Toubarro D."/>
        </authorList>
    </citation>
    <scope>NUCLEOTIDE SEQUENCE [LARGE SCALE GENOMIC DNA]</scope>
    <source>
        <strain evidence="3">ZMCS4</strain>
    </source>
</reference>
<evidence type="ECO:0000313" key="2">
    <source>
        <dbReference type="EMBL" id="MEE1674367.1"/>
    </source>
</evidence>
<keyword evidence="1" id="KW-0812">Transmembrane</keyword>
<evidence type="ECO:0000313" key="3">
    <source>
        <dbReference type="Proteomes" id="UP001310248"/>
    </source>
</evidence>
<proteinExistence type="predicted"/>
<organism evidence="2 3">
    <name type="scientific">Agarivorans aestuarii</name>
    <dbReference type="NCBI Taxonomy" id="1563703"/>
    <lineage>
        <taxon>Bacteria</taxon>
        <taxon>Pseudomonadati</taxon>
        <taxon>Pseudomonadota</taxon>
        <taxon>Gammaproteobacteria</taxon>
        <taxon>Alteromonadales</taxon>
        <taxon>Alteromonadaceae</taxon>
        <taxon>Agarivorans</taxon>
    </lineage>
</organism>
<keyword evidence="3" id="KW-1185">Reference proteome</keyword>
<name>A0ABU7G4Q4_9ALTE</name>
<comment type="caution">
    <text evidence="2">The sequence shown here is derived from an EMBL/GenBank/DDBJ whole genome shotgun (WGS) entry which is preliminary data.</text>
</comment>
<protein>
    <recommendedName>
        <fullName evidence="4">Zinc-ribbon 15 domain-containing protein</fullName>
    </recommendedName>
</protein>
<dbReference type="Proteomes" id="UP001310248">
    <property type="component" value="Unassembled WGS sequence"/>
</dbReference>
<feature type="transmembrane region" description="Helical" evidence="1">
    <location>
        <begin position="73"/>
        <end position="91"/>
    </location>
</feature>
<dbReference type="EMBL" id="JAYDYW010000007">
    <property type="protein sequence ID" value="MEE1674367.1"/>
    <property type="molecule type" value="Genomic_DNA"/>
</dbReference>
<accession>A0ABU7G4Q4</accession>
<evidence type="ECO:0008006" key="4">
    <source>
        <dbReference type="Google" id="ProtNLM"/>
    </source>
</evidence>
<dbReference type="RefSeq" id="WP_329775499.1">
    <property type="nucleotide sequence ID" value="NZ_JAYDYW010000007.1"/>
</dbReference>